<feature type="domain" description="Major facilitator superfamily (MFS) profile" evidence="8">
    <location>
        <begin position="53"/>
        <end position="479"/>
    </location>
</feature>
<dbReference type="OrthoDB" id="4142200at2759"/>
<reference evidence="9 10" key="1">
    <citation type="journal article" date="2018" name="Elife">
        <title>Firefly genomes illuminate parallel origins of bioluminescence in beetles.</title>
        <authorList>
            <person name="Fallon T.R."/>
            <person name="Lower S.E."/>
            <person name="Chang C.H."/>
            <person name="Bessho-Uehara M."/>
            <person name="Martin G.J."/>
            <person name="Bewick A.J."/>
            <person name="Behringer M."/>
            <person name="Debat H.J."/>
            <person name="Wong I."/>
            <person name="Day J.C."/>
            <person name="Suvorov A."/>
            <person name="Silva C.J."/>
            <person name="Stanger-Hall K.F."/>
            <person name="Hall D.W."/>
            <person name="Schmitz R.J."/>
            <person name="Nelson D.R."/>
            <person name="Lewis S.M."/>
            <person name="Shigenobu S."/>
            <person name="Bybee S.M."/>
            <person name="Larracuente A.M."/>
            <person name="Oba Y."/>
            <person name="Weng J.K."/>
        </authorList>
    </citation>
    <scope>NUCLEOTIDE SEQUENCE [LARGE SCALE GENOMIC DNA]</scope>
    <source>
        <strain evidence="9">1611_PpyrPB1</strain>
        <tissue evidence="9">Whole body</tissue>
    </source>
</reference>
<dbReference type="InterPro" id="IPR005828">
    <property type="entry name" value="MFS_sugar_transport-like"/>
</dbReference>
<evidence type="ECO:0000256" key="2">
    <source>
        <dbReference type="ARBA" id="ARBA00022692"/>
    </source>
</evidence>
<evidence type="ECO:0000256" key="4">
    <source>
        <dbReference type="ARBA" id="ARBA00023136"/>
    </source>
</evidence>
<evidence type="ECO:0000256" key="6">
    <source>
        <dbReference type="SAM" id="MobiDB-lite"/>
    </source>
</evidence>
<feature type="transmembrane region" description="Helical" evidence="7">
    <location>
        <begin position="387"/>
        <end position="412"/>
    </location>
</feature>
<dbReference type="AlphaFoldDB" id="A0A5N4AC54"/>
<dbReference type="InterPro" id="IPR003663">
    <property type="entry name" value="Sugar/inositol_transpt"/>
</dbReference>
<proteinExistence type="predicted"/>
<evidence type="ECO:0000313" key="10">
    <source>
        <dbReference type="Proteomes" id="UP000327044"/>
    </source>
</evidence>
<keyword evidence="2 7" id="KW-0812">Transmembrane</keyword>
<dbReference type="GO" id="GO:0016020">
    <property type="term" value="C:membrane"/>
    <property type="evidence" value="ECO:0007669"/>
    <property type="project" value="UniProtKB-SubCell"/>
</dbReference>
<dbReference type="Proteomes" id="UP000327044">
    <property type="component" value="Unassembled WGS sequence"/>
</dbReference>
<sequence length="516" mass="56331">MNVEVQYDDSKSKDDCTEMCNKTADTEPLQKEGNAESEVEPKDSRRLITQILLTAIVTIVTASAGMPIGYSAILLPQLKSMNGSLQVDDEMGSWIVSVHSAASPIGALLSGTLMDYFGRKMTLQLCCIPLIAGWIVIMSSHNHALILVGRILAGTAVGVVAAPCQVYIAEMSDPNLRGMFSSIPFASYSFGILLVYMLGTAANWRMVAGICMVLPAMSMILFCCLPESPAWLVKKGRIEKATRSYHWVNGGSTAKVKREIQQLVTRVENEGAQSKATQRSLWRTFLSSNVLKPFIIVNIFGLFQSLTGVYVIVFYAVEIISTMQNSGLNEFHAATLTAGVRFIAAIAASVLLVLTGRRAIALLSTIGTALSALCLSIFLQTDFSNSTYLILSLLIFYVAANTIGLMILPGVLVGELFPLKVRGIAGSLSFTIINLTMFSFAKIFPFMKSLIGIGNCFLFFGVTSIAGSIFLYATLPETKNQTLNDIEDYFMQENLLWITRNRRRRNGASKTQTSKV</sequence>
<feature type="transmembrane region" description="Helical" evidence="7">
    <location>
        <begin position="293"/>
        <end position="316"/>
    </location>
</feature>
<feature type="transmembrane region" description="Helical" evidence="7">
    <location>
        <begin position="51"/>
        <end position="73"/>
    </location>
</feature>
<evidence type="ECO:0000256" key="7">
    <source>
        <dbReference type="SAM" id="Phobius"/>
    </source>
</evidence>
<keyword evidence="4 7" id="KW-0472">Membrane</keyword>
<protein>
    <recommendedName>
        <fullName evidence="8">Major facilitator superfamily (MFS) profile domain-containing protein</fullName>
    </recommendedName>
</protein>
<feature type="compositionally biased region" description="Basic and acidic residues" evidence="6">
    <location>
        <begin position="24"/>
        <end position="42"/>
    </location>
</feature>
<keyword evidence="10" id="KW-1185">Reference proteome</keyword>
<feature type="transmembrane region" description="Helical" evidence="7">
    <location>
        <begin position="144"/>
        <end position="168"/>
    </location>
</feature>
<feature type="transmembrane region" description="Helical" evidence="7">
    <location>
        <begin position="424"/>
        <end position="444"/>
    </location>
</feature>
<keyword evidence="5" id="KW-0325">Glycoprotein</keyword>
<feature type="region of interest" description="Disordered" evidence="6">
    <location>
        <begin position="1"/>
        <end position="42"/>
    </location>
</feature>
<comment type="caution">
    <text evidence="9">The sequence shown here is derived from an EMBL/GenBank/DDBJ whole genome shotgun (WGS) entry which is preliminary data.</text>
</comment>
<dbReference type="FunFam" id="1.20.1250.20:FF:000249">
    <property type="entry name" value="facilitated trehalose transporter Tret1"/>
    <property type="match status" value="1"/>
</dbReference>
<dbReference type="PANTHER" id="PTHR48021">
    <property type="match status" value="1"/>
</dbReference>
<evidence type="ECO:0000256" key="3">
    <source>
        <dbReference type="ARBA" id="ARBA00022989"/>
    </source>
</evidence>
<dbReference type="PRINTS" id="PR00171">
    <property type="entry name" value="SUGRTRNSPORT"/>
</dbReference>
<name>A0A5N4AC54_PHOPY</name>
<gene>
    <name evidence="9" type="ORF">PPYR_11730</name>
</gene>
<feature type="transmembrane region" description="Helical" evidence="7">
    <location>
        <begin position="450"/>
        <end position="473"/>
    </location>
</feature>
<evidence type="ECO:0000313" key="9">
    <source>
        <dbReference type="EMBL" id="KAB0794891.1"/>
    </source>
</evidence>
<dbReference type="InterPro" id="IPR036259">
    <property type="entry name" value="MFS_trans_sf"/>
</dbReference>
<dbReference type="SUPFAM" id="SSF103473">
    <property type="entry name" value="MFS general substrate transporter"/>
    <property type="match status" value="1"/>
</dbReference>
<dbReference type="InterPro" id="IPR020846">
    <property type="entry name" value="MFS_dom"/>
</dbReference>
<feature type="transmembrane region" description="Helical" evidence="7">
    <location>
        <begin position="361"/>
        <end position="381"/>
    </location>
</feature>
<comment type="subcellular location">
    <subcellularLocation>
        <location evidence="1">Membrane</location>
        <topology evidence="1">Multi-pass membrane protein</topology>
    </subcellularLocation>
</comment>
<feature type="transmembrane region" description="Helical" evidence="7">
    <location>
        <begin position="336"/>
        <end position="354"/>
    </location>
</feature>
<accession>A0A5N4AC54</accession>
<evidence type="ECO:0000256" key="5">
    <source>
        <dbReference type="ARBA" id="ARBA00023180"/>
    </source>
</evidence>
<dbReference type="InterPro" id="IPR050549">
    <property type="entry name" value="MFS_Trehalose_Transporter"/>
</dbReference>
<dbReference type="EMBL" id="VVIM01000008">
    <property type="protein sequence ID" value="KAB0794891.1"/>
    <property type="molecule type" value="Genomic_DNA"/>
</dbReference>
<feature type="transmembrane region" description="Helical" evidence="7">
    <location>
        <begin position="121"/>
        <end position="138"/>
    </location>
</feature>
<organism evidence="9 10">
    <name type="scientific">Photinus pyralis</name>
    <name type="common">Common eastern firefly</name>
    <name type="synonym">Lampyris pyralis</name>
    <dbReference type="NCBI Taxonomy" id="7054"/>
    <lineage>
        <taxon>Eukaryota</taxon>
        <taxon>Metazoa</taxon>
        <taxon>Ecdysozoa</taxon>
        <taxon>Arthropoda</taxon>
        <taxon>Hexapoda</taxon>
        <taxon>Insecta</taxon>
        <taxon>Pterygota</taxon>
        <taxon>Neoptera</taxon>
        <taxon>Endopterygota</taxon>
        <taxon>Coleoptera</taxon>
        <taxon>Polyphaga</taxon>
        <taxon>Elateriformia</taxon>
        <taxon>Elateroidea</taxon>
        <taxon>Lampyridae</taxon>
        <taxon>Lampyrinae</taxon>
        <taxon>Photinus</taxon>
    </lineage>
</organism>
<dbReference type="InParanoid" id="A0A5N4AC54"/>
<evidence type="ECO:0000256" key="1">
    <source>
        <dbReference type="ARBA" id="ARBA00004141"/>
    </source>
</evidence>
<dbReference type="GO" id="GO:0022857">
    <property type="term" value="F:transmembrane transporter activity"/>
    <property type="evidence" value="ECO:0007669"/>
    <property type="project" value="InterPro"/>
</dbReference>
<dbReference type="Gene3D" id="1.20.1250.20">
    <property type="entry name" value="MFS general substrate transporter like domains"/>
    <property type="match status" value="1"/>
</dbReference>
<feature type="transmembrane region" description="Helical" evidence="7">
    <location>
        <begin position="180"/>
        <end position="198"/>
    </location>
</feature>
<dbReference type="Pfam" id="PF00083">
    <property type="entry name" value="Sugar_tr"/>
    <property type="match status" value="1"/>
</dbReference>
<dbReference type="PANTHER" id="PTHR48021:SF7">
    <property type="entry name" value="RH09188P"/>
    <property type="match status" value="1"/>
</dbReference>
<dbReference type="FunCoup" id="A0A5N4AC54">
    <property type="interactions" value="39"/>
</dbReference>
<dbReference type="PROSITE" id="PS50850">
    <property type="entry name" value="MFS"/>
    <property type="match status" value="1"/>
</dbReference>
<keyword evidence="3 7" id="KW-1133">Transmembrane helix</keyword>
<evidence type="ECO:0000259" key="8">
    <source>
        <dbReference type="PROSITE" id="PS50850"/>
    </source>
</evidence>